<feature type="region of interest" description="Disordered" evidence="1">
    <location>
        <begin position="390"/>
        <end position="472"/>
    </location>
</feature>
<protein>
    <submittedName>
        <fullName evidence="2">Uncharacterized protein</fullName>
    </submittedName>
</protein>
<feature type="compositionally biased region" description="Low complexity" evidence="1">
    <location>
        <begin position="619"/>
        <end position="632"/>
    </location>
</feature>
<feature type="region of interest" description="Disordered" evidence="1">
    <location>
        <begin position="619"/>
        <end position="669"/>
    </location>
</feature>
<sequence>MSYPSLEERQLPEDTRAPSLSPGETPTPAAQPAANPAADESARTATSSASACTATIHAADAAECTAAIHAADAVERKATIPATDTAACKATSCSAPCAVAGTSSGGAPHAETNAAAGGTAFTSAGVSAVAAASSAGVAASDSPPMVMPIASPNAAADSAISAAAPAGVDDERASLGPCSFYPPGALNNPLLLAPGTPDEAAEQLHMQQQGQLQHQQVACLRDATLDGMASCASVSCPSFSTSEVARSVELAASQDKSAAAGDGICMSNDCPGDLSELDLCSAATEGTVDTGQLSPAQNKALEASPTVSAVAAGALPAGCAAAASAGGAAAAAELRALRDLVESLQAENRRLKEALSRRRRSSAPTQQNEGEAAAAGAAAAAAEKCNCVPPQLQEPQGEEKQKQQVSSPNAEEARATAFRKGRAPGAPPRSRGPPGRPPGAEVNRTGCLHPGGASNNGSSSSSAANGGERSRTEDNALSLWGWSPPNEPLSSLRSCCADRLLLGSCYCTESRSQYNSDADGEASSQCVVTAVTAGPLEASWLLQLEEAVHSTLAEQQQQQQTRTTLSTLRTEPARAVLKTAVEEIGFSVLDMDQQQHGAAEVAVATDPRLLEWFVAPTSPSSSHPSLSLSSHSRGVHIAGHSASQGTASSKHSKNALLSRAEERRQTSTLPATLRKSISISLSALRRGCADRLNFCRRLQSDLLQCSLSPSALELLLELVPDLSKATERRQLWLDARDALSKHSACARRPLDDEESFAAFVFKFEALHQRLELLSFLNSKTMEAHLSSLLVQIQVKLDCLAMLRRKSPRIGQCVRAAARAASVVSSLAGRKGLNAFVAEAVYDGTAKENVEPSAANSGKAQTRAEAPEAAHAAIKIKEETAQEAPKQEGNRFPMFRWPIKTQYGFGADGSIDKSRSLLKVIATHTGRPLDTTELALLKRASQKPLVAVLEQEVSLVHMLLLLHRAAMWAATSGSSGMQTVEQQQEAVQDPTKALAARLLQCCYTSGSSNRSSRGGSDTAEGETATAADEPSSPKGQHEAETCDLLLSVIPKLVMNHHGRLKALTRLSAQLLREYAAFVCWLGDRSSFLPLQLNLHAASSKQETPWVPQGPSLPSVLAATLPSTVAKGGKSHAKPDAFERLYSFLEELEKHADSNVAPRPTRKHLLERRCCSGSSRSNSPSSSSSSSSLPVLSPGSSPERRKQQKTQHASNASSYIPREQQPTATAPAAAAGRCFPLPGMLNGGGPLATPAALRSLLSRGTSFQLKRTKNTGAAAPPAESGQPAPPQPSRHWRGSSSSRSSSSEGSNHQQQGDAPSVYLTPHAPFRLSSFSPSGAAAAAPPAPAIQPCPTGTPRTPFGMSTVFDHRLTSPVNSGEESRSPGAASGQRYESWRAGVRTSHLKDDEIDAAPKSEQNQTMLKSAKNPETEAETAGVRISLNKAPTQPKQQQPQQQQGGEHE</sequence>
<accession>U6M9U1</accession>
<feature type="compositionally biased region" description="Low complexity" evidence="1">
    <location>
        <begin position="1004"/>
        <end position="1028"/>
    </location>
</feature>
<dbReference type="Proteomes" id="UP000030763">
    <property type="component" value="Unassembled WGS sequence"/>
</dbReference>
<feature type="compositionally biased region" description="Low complexity" evidence="1">
    <location>
        <begin position="1292"/>
        <end position="1304"/>
    </location>
</feature>
<dbReference type="GeneID" id="25339039"/>
<dbReference type="OrthoDB" id="354827at2759"/>
<name>U6M9U1_EIMMA</name>
<feature type="compositionally biased region" description="Low complexity" evidence="1">
    <location>
        <begin position="451"/>
        <end position="467"/>
    </location>
</feature>
<feature type="compositionally biased region" description="Basic and acidic residues" evidence="1">
    <location>
        <begin position="1"/>
        <end position="16"/>
    </location>
</feature>
<dbReference type="OMA" id="GCADRLN"/>
<feature type="compositionally biased region" description="Low complexity" evidence="1">
    <location>
        <begin position="1441"/>
        <end position="1456"/>
    </location>
</feature>
<feature type="region of interest" description="Disordered" evidence="1">
    <location>
        <begin position="1003"/>
        <end position="1038"/>
    </location>
</feature>
<dbReference type="EMBL" id="HG719642">
    <property type="protein sequence ID" value="CDJ58425.1"/>
    <property type="molecule type" value="Genomic_DNA"/>
</dbReference>
<proteinExistence type="predicted"/>
<feature type="region of interest" description="Disordered" evidence="1">
    <location>
        <begin position="352"/>
        <end position="375"/>
    </location>
</feature>
<dbReference type="RefSeq" id="XP_013335071.1">
    <property type="nucleotide sequence ID" value="XM_013479617.1"/>
</dbReference>
<feature type="compositionally biased region" description="Pro residues" evidence="1">
    <location>
        <begin position="425"/>
        <end position="437"/>
    </location>
</feature>
<feature type="compositionally biased region" description="Low complexity" evidence="1">
    <location>
        <begin position="26"/>
        <end position="48"/>
    </location>
</feature>
<feature type="region of interest" description="Disordered" evidence="1">
    <location>
        <begin position="1151"/>
        <end position="1226"/>
    </location>
</feature>
<feature type="compositionally biased region" description="Low complexity" evidence="1">
    <location>
        <begin position="1170"/>
        <end position="1195"/>
    </location>
</feature>
<keyword evidence="3" id="KW-1185">Reference proteome</keyword>
<feature type="region of interest" description="Disordered" evidence="1">
    <location>
        <begin position="1"/>
        <end position="48"/>
    </location>
</feature>
<dbReference type="VEuPathDB" id="ToxoDB:EMWEY_00050530"/>
<feature type="compositionally biased region" description="Low complexity" evidence="1">
    <location>
        <begin position="1326"/>
        <end position="1337"/>
    </location>
</feature>
<feature type="region of interest" description="Disordered" evidence="1">
    <location>
        <begin position="1265"/>
        <end position="1456"/>
    </location>
</feature>
<evidence type="ECO:0000313" key="2">
    <source>
        <dbReference type="EMBL" id="CDJ58425.1"/>
    </source>
</evidence>
<evidence type="ECO:0000256" key="1">
    <source>
        <dbReference type="SAM" id="MobiDB-lite"/>
    </source>
</evidence>
<organism evidence="2 3">
    <name type="scientific">Eimeria maxima</name>
    <name type="common">Coccidian parasite</name>
    <dbReference type="NCBI Taxonomy" id="5804"/>
    <lineage>
        <taxon>Eukaryota</taxon>
        <taxon>Sar</taxon>
        <taxon>Alveolata</taxon>
        <taxon>Apicomplexa</taxon>
        <taxon>Conoidasida</taxon>
        <taxon>Coccidia</taxon>
        <taxon>Eucoccidiorida</taxon>
        <taxon>Eimeriorina</taxon>
        <taxon>Eimeriidae</taxon>
        <taxon>Eimeria</taxon>
    </lineage>
</organism>
<reference evidence="2" key="1">
    <citation type="submission" date="2013-10" db="EMBL/GenBank/DDBJ databases">
        <title>Genomic analysis of the causative agents of coccidiosis in chickens.</title>
        <authorList>
            <person name="Reid A.J."/>
            <person name="Blake D."/>
            <person name="Billington K."/>
            <person name="Browne H."/>
            <person name="Dunn M."/>
            <person name="Hung S."/>
            <person name="Kawahara F."/>
            <person name="Miranda-Saavedra D."/>
            <person name="Mourier T."/>
            <person name="Nagra H."/>
            <person name="Otto T.D."/>
            <person name="Rawlings N."/>
            <person name="Sanchez A."/>
            <person name="Sanders M."/>
            <person name="Subramaniam C."/>
            <person name="Tay Y."/>
            <person name="Dear P."/>
            <person name="Doerig C."/>
            <person name="Gruber A."/>
            <person name="Parkinson J."/>
            <person name="Shirley M."/>
            <person name="Wan K.L."/>
            <person name="Berriman M."/>
            <person name="Tomley F."/>
            <person name="Pain A."/>
        </authorList>
    </citation>
    <scope>NUCLEOTIDE SEQUENCE [LARGE SCALE GENOMIC DNA]</scope>
    <source>
        <strain evidence="2">Weybridge</strain>
    </source>
</reference>
<evidence type="ECO:0000313" key="3">
    <source>
        <dbReference type="Proteomes" id="UP000030763"/>
    </source>
</evidence>
<reference evidence="2" key="2">
    <citation type="submission" date="2013-10" db="EMBL/GenBank/DDBJ databases">
        <authorList>
            <person name="Aslett M."/>
        </authorList>
    </citation>
    <scope>NUCLEOTIDE SEQUENCE [LARGE SCALE GENOMIC DNA]</scope>
    <source>
        <strain evidence="2">Weybridge</strain>
    </source>
</reference>
<gene>
    <name evidence="2" type="ORF">EMWEY_00050530</name>
</gene>